<dbReference type="Pfam" id="PF13231">
    <property type="entry name" value="PMT_2"/>
    <property type="match status" value="1"/>
</dbReference>
<sequence length="517" mass="55367">MRATSTDQTAIIVRVPHQSTGEADGGPATWPPSPEDRPDEPEPLTNPRLTVLSWLVPFLVAGGLGWWNLARPGLSEDELATWGMVTIGWAEFRGVLENVDASVGAYYVLLRLWAAVAGDTDLLLRLPSVLFGAATAAVVAGIGIRLAGRRAGLTAGLVFALLPGFSRYAQDARPYALVMLAAAVSTYVLIGLVERPRARAYVGYSFSVLVLGLSHVVALLLLVAHLLLVVRVRRSWRPFLAWACAVLVGVSPALPVLYLGQVQSGGQIGWIPPLTWDRLAETPERLFGATIIAGAVIALALTALSLRTSAHALTLWALAPVAALAAVAQLTPLWVPRYLLFVLPAWALLAGLALCRLSVLRGLVAVLGIGLLAIPAQADIRTVYGHDYASRDIAEVIKANQAAGDAVLFGPFADGDQRTSRDAFMRYMPAQRPADKLMVRAPRTGGTLGAQECPDAEIPSCFGKPSRVWVVRKGGWTNIVQNIGDAKEALLRQDFVQSEIWPLKGFTVALYIRKPAG</sequence>
<keyword evidence="4" id="KW-0808">Transferase</keyword>
<evidence type="ECO:0000256" key="6">
    <source>
        <dbReference type="ARBA" id="ARBA00022989"/>
    </source>
</evidence>
<dbReference type="InterPro" id="IPR050297">
    <property type="entry name" value="LipidA_mod_glycosyltrf_83"/>
</dbReference>
<feature type="transmembrane region" description="Helical" evidence="9">
    <location>
        <begin position="205"/>
        <end position="227"/>
    </location>
</feature>
<comment type="subcellular location">
    <subcellularLocation>
        <location evidence="1">Cell membrane</location>
        <topology evidence="1">Multi-pass membrane protein</topology>
    </subcellularLocation>
</comment>
<keyword evidence="6 9" id="KW-1133">Transmembrane helix</keyword>
<evidence type="ECO:0000256" key="3">
    <source>
        <dbReference type="ARBA" id="ARBA00022676"/>
    </source>
</evidence>
<name>A0ABQ3WTM6_9ACTN</name>
<keyword evidence="7 9" id="KW-0472">Membrane</keyword>
<evidence type="ECO:0000256" key="2">
    <source>
        <dbReference type="ARBA" id="ARBA00022475"/>
    </source>
</evidence>
<feature type="domain" description="Glycosyltransferase RgtA/B/C/D-like" evidence="10">
    <location>
        <begin position="109"/>
        <end position="258"/>
    </location>
</feature>
<feature type="transmembrane region" description="Helical" evidence="9">
    <location>
        <begin position="286"/>
        <end position="306"/>
    </location>
</feature>
<accession>A0ABQ3WTM6</accession>
<evidence type="ECO:0000313" key="11">
    <source>
        <dbReference type="EMBL" id="GID49544.1"/>
    </source>
</evidence>
<gene>
    <name evidence="11" type="ORF">Aca07nite_68190</name>
</gene>
<reference evidence="11" key="1">
    <citation type="submission" date="2021-01" db="EMBL/GenBank/DDBJ databases">
        <title>Whole genome shotgun sequence of Actinoplanes capillaceus NBRC 16408.</title>
        <authorList>
            <person name="Komaki H."/>
            <person name="Tamura T."/>
        </authorList>
    </citation>
    <scope>NUCLEOTIDE SEQUENCE [LARGE SCALE GENOMIC DNA]</scope>
    <source>
        <strain evidence="11">NBRC 16408</strain>
    </source>
</reference>
<evidence type="ECO:0000256" key="1">
    <source>
        <dbReference type="ARBA" id="ARBA00004651"/>
    </source>
</evidence>
<evidence type="ECO:0000256" key="8">
    <source>
        <dbReference type="SAM" id="MobiDB-lite"/>
    </source>
</evidence>
<dbReference type="PANTHER" id="PTHR33908:SF3">
    <property type="entry name" value="UNDECAPRENYL PHOSPHATE-ALPHA-4-AMINO-4-DEOXY-L-ARABINOSE ARABINOSYL TRANSFERASE"/>
    <property type="match status" value="1"/>
</dbReference>
<dbReference type="InterPro" id="IPR038731">
    <property type="entry name" value="RgtA/B/C-like"/>
</dbReference>
<keyword evidence="5 9" id="KW-0812">Transmembrane</keyword>
<feature type="transmembrane region" description="Helical" evidence="9">
    <location>
        <begin position="313"/>
        <end position="335"/>
    </location>
</feature>
<feature type="transmembrane region" description="Helical" evidence="9">
    <location>
        <begin position="51"/>
        <end position="69"/>
    </location>
</feature>
<dbReference type="PANTHER" id="PTHR33908">
    <property type="entry name" value="MANNOSYLTRANSFERASE YKCB-RELATED"/>
    <property type="match status" value="1"/>
</dbReference>
<feature type="region of interest" description="Disordered" evidence="8">
    <location>
        <begin position="1"/>
        <end position="44"/>
    </location>
</feature>
<evidence type="ECO:0000259" key="10">
    <source>
        <dbReference type="Pfam" id="PF13231"/>
    </source>
</evidence>
<dbReference type="RefSeq" id="WP_204299640.1">
    <property type="nucleotide sequence ID" value="NZ_BAAAGQ010000085.1"/>
</dbReference>
<comment type="caution">
    <text evidence="11">The sequence shown here is derived from an EMBL/GenBank/DDBJ whole genome shotgun (WGS) entry which is preliminary data.</text>
</comment>
<keyword evidence="2" id="KW-1003">Cell membrane</keyword>
<feature type="transmembrane region" description="Helical" evidence="9">
    <location>
        <begin position="175"/>
        <end position="193"/>
    </location>
</feature>
<feature type="transmembrane region" description="Helical" evidence="9">
    <location>
        <begin position="341"/>
        <end position="374"/>
    </location>
</feature>
<evidence type="ECO:0000256" key="5">
    <source>
        <dbReference type="ARBA" id="ARBA00022692"/>
    </source>
</evidence>
<evidence type="ECO:0000256" key="7">
    <source>
        <dbReference type="ARBA" id="ARBA00023136"/>
    </source>
</evidence>
<dbReference type="EMBL" id="BOMF01000128">
    <property type="protein sequence ID" value="GID49544.1"/>
    <property type="molecule type" value="Genomic_DNA"/>
</dbReference>
<feature type="transmembrane region" description="Helical" evidence="9">
    <location>
        <begin position="239"/>
        <end position="260"/>
    </location>
</feature>
<evidence type="ECO:0000256" key="4">
    <source>
        <dbReference type="ARBA" id="ARBA00022679"/>
    </source>
</evidence>
<feature type="transmembrane region" description="Helical" evidence="9">
    <location>
        <begin position="122"/>
        <end position="144"/>
    </location>
</feature>
<protein>
    <recommendedName>
        <fullName evidence="10">Glycosyltransferase RgtA/B/C/D-like domain-containing protein</fullName>
    </recommendedName>
</protein>
<evidence type="ECO:0000256" key="9">
    <source>
        <dbReference type="SAM" id="Phobius"/>
    </source>
</evidence>
<keyword evidence="3" id="KW-0328">Glycosyltransferase</keyword>
<organism evidence="11">
    <name type="scientific">Actinoplanes campanulatus</name>
    <dbReference type="NCBI Taxonomy" id="113559"/>
    <lineage>
        <taxon>Bacteria</taxon>
        <taxon>Bacillati</taxon>
        <taxon>Actinomycetota</taxon>
        <taxon>Actinomycetes</taxon>
        <taxon>Micromonosporales</taxon>
        <taxon>Micromonosporaceae</taxon>
        <taxon>Actinoplanes</taxon>
    </lineage>
</organism>
<proteinExistence type="predicted"/>